<dbReference type="GO" id="GO:0046562">
    <property type="term" value="F:beta-D-glucose oxidase activity"/>
    <property type="evidence" value="ECO:0007669"/>
    <property type="project" value="UniProtKB-EC"/>
</dbReference>
<name>A0A1V6NVS7_PENDC</name>
<comment type="catalytic activity">
    <reaction evidence="13">
        <text>beta-D-glucose + O2 = D-glucono-1,5-lactone + H2O2</text>
        <dbReference type="Rhea" id="RHEA:11428"/>
        <dbReference type="ChEBI" id="CHEBI:15379"/>
        <dbReference type="ChEBI" id="CHEBI:15903"/>
        <dbReference type="ChEBI" id="CHEBI:16217"/>
        <dbReference type="ChEBI" id="CHEBI:16240"/>
        <dbReference type="EC" id="1.1.3.4"/>
    </reaction>
    <physiologicalReaction direction="left-to-right" evidence="13">
        <dbReference type="Rhea" id="RHEA:11429"/>
    </physiologicalReaction>
</comment>
<evidence type="ECO:0000256" key="17">
    <source>
        <dbReference type="SAM" id="SignalP"/>
    </source>
</evidence>
<evidence type="ECO:0000256" key="10">
    <source>
        <dbReference type="ARBA" id="ARBA00022630"/>
    </source>
</evidence>
<accession>A0A1V6NVS7</accession>
<gene>
    <name evidence="19" type="ORF">PENDEC_c030G04393</name>
</gene>
<evidence type="ECO:0000256" key="16">
    <source>
        <dbReference type="PIRSR" id="PIRSR000137-2"/>
    </source>
</evidence>
<protein>
    <recommendedName>
        <fullName evidence="14">glucose oxidase</fullName>
        <ecNumber evidence="14">1.1.3.4</ecNumber>
    </recommendedName>
</protein>
<evidence type="ECO:0000256" key="13">
    <source>
        <dbReference type="ARBA" id="ARBA00049435"/>
    </source>
</evidence>
<dbReference type="PANTHER" id="PTHR11552">
    <property type="entry name" value="GLUCOSE-METHANOL-CHOLINE GMC OXIDOREDUCTASE"/>
    <property type="match status" value="1"/>
</dbReference>
<evidence type="ECO:0000256" key="12">
    <source>
        <dbReference type="ARBA" id="ARBA00023002"/>
    </source>
</evidence>
<keyword evidence="11 16" id="KW-0274">FAD</keyword>
<evidence type="ECO:0000256" key="7">
    <source>
        <dbReference type="ARBA" id="ARBA00022490"/>
    </source>
</evidence>
<evidence type="ECO:0000256" key="9">
    <source>
        <dbReference type="ARBA" id="ARBA00022530"/>
    </source>
</evidence>
<dbReference type="SUPFAM" id="SSF51905">
    <property type="entry name" value="FAD/NAD(P)-binding domain"/>
    <property type="match status" value="1"/>
</dbReference>
<feature type="binding site" evidence="16">
    <location>
        <position position="270"/>
    </location>
    <ligand>
        <name>FAD</name>
        <dbReference type="ChEBI" id="CHEBI:57692"/>
    </ligand>
</feature>
<evidence type="ECO:0000256" key="8">
    <source>
        <dbReference type="ARBA" id="ARBA00022512"/>
    </source>
</evidence>
<dbReference type="SUPFAM" id="SSF54373">
    <property type="entry name" value="FAD-linked reductases, C-terminal domain"/>
    <property type="match status" value="1"/>
</dbReference>
<keyword evidence="9" id="KW-0964">Secreted</keyword>
<dbReference type="STRING" id="69771.A0A1V6NVS7"/>
<dbReference type="Gene3D" id="3.50.50.60">
    <property type="entry name" value="FAD/NAD(P)-binding domain"/>
    <property type="match status" value="1"/>
</dbReference>
<dbReference type="PROSITE" id="PS00624">
    <property type="entry name" value="GMC_OXRED_2"/>
    <property type="match status" value="1"/>
</dbReference>
<feature type="signal peptide" evidence="17">
    <location>
        <begin position="1"/>
        <end position="23"/>
    </location>
</feature>
<feature type="binding site" evidence="16">
    <location>
        <position position="116"/>
    </location>
    <ligand>
        <name>FAD</name>
        <dbReference type="ChEBI" id="CHEBI:57692"/>
    </ligand>
</feature>
<keyword evidence="12" id="KW-0560">Oxidoreductase</keyword>
<dbReference type="EC" id="1.1.3.4" evidence="14"/>
<keyword evidence="8" id="KW-0134">Cell wall</keyword>
<evidence type="ECO:0000256" key="6">
    <source>
        <dbReference type="ARBA" id="ARBA00011738"/>
    </source>
</evidence>
<dbReference type="InterPro" id="IPR000172">
    <property type="entry name" value="GMC_OxRdtase_N"/>
</dbReference>
<evidence type="ECO:0000256" key="5">
    <source>
        <dbReference type="ARBA" id="ARBA00010790"/>
    </source>
</evidence>
<comment type="subcellular location">
    <subcellularLocation>
        <location evidence="3">Cytoplasm</location>
    </subcellularLocation>
    <subcellularLocation>
        <location evidence="2">Secreted</location>
        <location evidence="2">Cell wall</location>
    </subcellularLocation>
    <subcellularLocation>
        <location evidence="4">Secreted</location>
        <location evidence="4">Extracellular space</location>
        <location evidence="4">Extracellular matrix</location>
    </subcellularLocation>
</comment>
<evidence type="ECO:0000256" key="11">
    <source>
        <dbReference type="ARBA" id="ARBA00022827"/>
    </source>
</evidence>
<comment type="cofactor">
    <cofactor evidence="1 16">
        <name>FAD</name>
        <dbReference type="ChEBI" id="CHEBI:57692"/>
    </cofactor>
</comment>
<sequence>MRSNLSAQIVGASLALTVPFVRALSPCTEIADSYDFVIIGGGQAGLVLGGRLSEDSGHTILVLESGSNGDDYRERIDTPADSYFDSLWTTPLNWAFYTVPQPNANDREIYWPRGKVLGGSSAINGLYMTRPGKDEINAWQGMLGDMDGANNWGWDSFYAAMKKSEAFDAPSDAIAKQANISWDSSTRGVNGPIHVSYPGFIFDQVGQWTPALEALGIAASDQMYGGENWGAEVSTSCINPSNWTRSYSRTGYLDPLADQGNYNVLANAHVTRILFDSSSPSDNLTANAVEYTTDGGATTLTVNVTKEVILAAGSVGSPTVLLYSGVGPRDVLADAGVELVSELPGVGQHLQDHLSATVTWTTDVDTAGSIYYDNLTEKANPLFYSYIDSAVAYVNASFLYGSDVADMETTILEQIDQYAPNTTYDAGVIAGYKAICNTTASKIMKSPTGLIELLFMNSDATSVIGITAALQHPYSHGRIYINSSNPVDYPVIDPNYLNNTADYEILREGLKLARRLGETFPLSSNLTGETAPGSSVQSDEEWLDWLRAEASTEFHPSSSCAMLPREQGGVVDASLRVYGLANVRVADASVPPIALSTHLMASTYGLAEQASNIIREFYNPKSSATNASASAGPSRSAAIHAKSNDSSASYKGTSSFQIWTPAIIVTVHVAVALNLFL</sequence>
<evidence type="ECO:0000313" key="19">
    <source>
        <dbReference type="EMBL" id="OQD68811.1"/>
    </source>
</evidence>
<keyword evidence="17" id="KW-0732">Signal</keyword>
<feature type="domain" description="Glucose-methanol-choline oxidoreductase N-terminal" evidence="18">
    <location>
        <begin position="313"/>
        <end position="327"/>
    </location>
</feature>
<feature type="active site" description="Proton donor" evidence="15">
    <location>
        <position position="555"/>
    </location>
</feature>
<evidence type="ECO:0000256" key="4">
    <source>
        <dbReference type="ARBA" id="ARBA00004498"/>
    </source>
</evidence>
<evidence type="ECO:0000256" key="14">
    <source>
        <dbReference type="ARBA" id="ARBA00049722"/>
    </source>
</evidence>
<comment type="similarity">
    <text evidence="5">Belongs to the GMC oxidoreductase family.</text>
</comment>
<organism evidence="19 20">
    <name type="scientific">Penicillium decumbens</name>
    <dbReference type="NCBI Taxonomy" id="69771"/>
    <lineage>
        <taxon>Eukaryota</taxon>
        <taxon>Fungi</taxon>
        <taxon>Dikarya</taxon>
        <taxon>Ascomycota</taxon>
        <taxon>Pezizomycotina</taxon>
        <taxon>Eurotiomycetes</taxon>
        <taxon>Eurotiomycetidae</taxon>
        <taxon>Eurotiales</taxon>
        <taxon>Aspergillaceae</taxon>
        <taxon>Penicillium</taxon>
    </lineage>
</organism>
<dbReference type="Pfam" id="PF00732">
    <property type="entry name" value="GMC_oxred_N"/>
    <property type="match status" value="1"/>
</dbReference>
<dbReference type="InterPro" id="IPR012132">
    <property type="entry name" value="GMC_OxRdtase"/>
</dbReference>
<dbReference type="PANTHER" id="PTHR11552:SF218">
    <property type="entry name" value="GLUCOSE-METHANOL-CHOLINE OXIDOREDUCTASE N-TERMINAL DOMAIN-CONTAINING PROTEIN"/>
    <property type="match status" value="1"/>
</dbReference>
<dbReference type="Gene3D" id="4.10.450.10">
    <property type="entry name" value="Glucose Oxidase, domain 2"/>
    <property type="match status" value="1"/>
</dbReference>
<dbReference type="Proteomes" id="UP000191522">
    <property type="component" value="Unassembled WGS sequence"/>
</dbReference>
<dbReference type="OrthoDB" id="269227at2759"/>
<keyword evidence="9" id="KW-0272">Extracellular matrix</keyword>
<dbReference type="Gene3D" id="3.30.560.10">
    <property type="entry name" value="Glucose Oxidase, domain 3"/>
    <property type="match status" value="1"/>
</dbReference>
<evidence type="ECO:0000259" key="18">
    <source>
        <dbReference type="PROSITE" id="PS00624"/>
    </source>
</evidence>
<comment type="caution">
    <text evidence="19">The sequence shown here is derived from an EMBL/GenBank/DDBJ whole genome shotgun (WGS) entry which is preliminary data.</text>
</comment>
<dbReference type="InterPro" id="IPR007867">
    <property type="entry name" value="GMC_OxRtase_C"/>
</dbReference>
<keyword evidence="20" id="KW-1185">Reference proteome</keyword>
<evidence type="ECO:0000313" key="20">
    <source>
        <dbReference type="Proteomes" id="UP000191522"/>
    </source>
</evidence>
<dbReference type="EMBL" id="MDYL01000030">
    <property type="protein sequence ID" value="OQD68811.1"/>
    <property type="molecule type" value="Genomic_DNA"/>
</dbReference>
<dbReference type="OMA" id="QWDANAY"/>
<feature type="active site" description="Proton acceptor" evidence="15">
    <location>
        <position position="598"/>
    </location>
</feature>
<keyword evidence="10" id="KW-0285">Flavoprotein</keyword>
<evidence type="ECO:0000256" key="2">
    <source>
        <dbReference type="ARBA" id="ARBA00004191"/>
    </source>
</evidence>
<feature type="chain" id="PRO_5012686591" description="glucose oxidase" evidence="17">
    <location>
        <begin position="24"/>
        <end position="677"/>
    </location>
</feature>
<keyword evidence="7" id="KW-0963">Cytoplasm</keyword>
<dbReference type="Pfam" id="PF05199">
    <property type="entry name" value="GMC_oxred_C"/>
    <property type="match status" value="1"/>
</dbReference>
<dbReference type="GO" id="GO:0050660">
    <property type="term" value="F:flavin adenine dinucleotide binding"/>
    <property type="evidence" value="ECO:0007669"/>
    <property type="project" value="InterPro"/>
</dbReference>
<evidence type="ECO:0000256" key="3">
    <source>
        <dbReference type="ARBA" id="ARBA00004496"/>
    </source>
</evidence>
<dbReference type="InterPro" id="IPR027424">
    <property type="entry name" value="Glucose_Oxidase_domain_2"/>
</dbReference>
<comment type="subunit">
    <text evidence="6">Homodimer.</text>
</comment>
<dbReference type="AlphaFoldDB" id="A0A1V6NVS7"/>
<dbReference type="PIRSF" id="PIRSF000137">
    <property type="entry name" value="Alcohol_oxidase"/>
    <property type="match status" value="1"/>
</dbReference>
<evidence type="ECO:0000256" key="15">
    <source>
        <dbReference type="PIRSR" id="PIRSR000137-1"/>
    </source>
</evidence>
<reference evidence="20" key="1">
    <citation type="journal article" date="2017" name="Nat. Microbiol.">
        <title>Global analysis of biosynthetic gene clusters reveals vast potential of secondary metabolite production in Penicillium species.</title>
        <authorList>
            <person name="Nielsen J.C."/>
            <person name="Grijseels S."/>
            <person name="Prigent S."/>
            <person name="Ji B."/>
            <person name="Dainat J."/>
            <person name="Nielsen K.F."/>
            <person name="Frisvad J.C."/>
            <person name="Workman M."/>
            <person name="Nielsen J."/>
        </authorList>
    </citation>
    <scope>NUCLEOTIDE SEQUENCE [LARGE SCALE GENOMIC DNA]</scope>
    <source>
        <strain evidence="20">IBT 11843</strain>
    </source>
</reference>
<evidence type="ECO:0000256" key="1">
    <source>
        <dbReference type="ARBA" id="ARBA00001974"/>
    </source>
</evidence>
<dbReference type="InterPro" id="IPR036188">
    <property type="entry name" value="FAD/NAD-bd_sf"/>
</dbReference>
<proteinExistence type="inferred from homology"/>
<dbReference type="GO" id="GO:0005737">
    <property type="term" value="C:cytoplasm"/>
    <property type="evidence" value="ECO:0007669"/>
    <property type="project" value="UniProtKB-SubCell"/>
</dbReference>